<protein>
    <recommendedName>
        <fullName evidence="9">PUM-HD domain-containing protein</fullName>
    </recommendedName>
</protein>
<dbReference type="PROSITE" id="PS50302">
    <property type="entry name" value="PUM"/>
    <property type="match status" value="2"/>
</dbReference>
<feature type="region of interest" description="Disordered" evidence="4">
    <location>
        <begin position="170"/>
        <end position="250"/>
    </location>
</feature>
<sequence length="1333" mass="145421">MESNLSSSDVAHQFICTTKTPDSDKQNILSNTHSSNLTLNSEPQSLSLDSEYHTSTDKISPNPILTNSSVSPKRPIGSESQYFNMKNSPIRTTKTAQEDLSSKHARSRSFGTSLLDVMNDRAVHNVDIPIMGISALSIDQATNERLSFSSFNRLHPETLPVLSHSENYSISELQPSPPKNINNSSQGDSNAQFFEDNGHVSSSSTKISNEAIFGFPPGLKPSQQSPNDKVNGNKSSSGINAPPGLLIDNLGSQSSTSSLLRGTLSGNAYKSAFSKRHGGSASVSFGKAKSIFSNNTNISSDILNDNYWNAANQPLLSQSNINASHDILRLYKSRESKESHNVPPIPDLVSLGLKNSSKNPEIASGSNVSRGVSVPDTWTSTKKAENIFQQYTFGSPASKNENISENMVNQQHPHLKLIPSMNNIDFNENQRSHARSKTLGNSLGTISSDFYESSTFNNNELNEYITKMNSTNRPSLGSLIADYNSNDYYIPYGSAEDNILGTNHELQMSESRHIRQGSLDLLGIRRQIDLNNLGQSYSSMTNLAMLNRIEDESPLVGMSRFSAIGRSGTTGLLQGIKTSSSHHASSISVSGTIGVSTEIAPTRSLWVGNLDLNITAQELIEVFGKFGRIESLRTLPDKECAFVNFMRLEDAMAAHDEMQGRKIKNSSVRVGYGKGEGYASSDAQAMQPTRALWIGNISSTTTPASLRKVFEKFGVVESARILTQKSCGFVNFERLEDAVRAKQATNGRELDGMVVRIGYAKVPVRGSEGFTRPRNQVPTAPPLTVSGRIAEANAIVGTSTGGLGSEDVLEPGVPVMDESLVAFPYASSLPQLPPNTSQLILGQTRLRELRKRLDSQCNQSEFDAIFNETIPYIVDLCTDYVGNMLVQRLAERGSYDQKMQIAKLVSPHIASIGVHKNGTWAVQKIIDCVTEKEIQQVIIEGVRPYVPQLLLDQLGNYVVQCCLSFPENRNQFIFDAIHARSWDIAQGRFGARAIRTCLENSNTTRAQQKLVAVVLVLNAVSLSTNANGNILITWLLDSSNFPGRFRVISPQLAGHLRHLCTHKLGSATILKIIDQREEPDARDLILNTLFFNPEPQVLDDILADQVHGANVVLRVLLSSSVDDNEKTKIASHIQSSLVMLQHQGVQGYHKLFDVVDQILKNNPNASSYSNSNSDMNSGVMLNGGFNSIGSTNNILAPINEYLTENSTIEAGNVSHPSFIGQSSINNNSLFPASGPLVGQGISTQNSHMSLSSSPGNNAQYQHLMQQQQNEYTSSGTLSNSGVGTSITGQQMMFQQNPYMQNEVYNNNSVVNSQTISFIQNGTTDIVSSSNIPQ</sequence>
<dbReference type="InterPro" id="IPR016024">
    <property type="entry name" value="ARM-type_fold"/>
</dbReference>
<dbReference type="InterPro" id="IPR012677">
    <property type="entry name" value="Nucleotide-bd_a/b_plait_sf"/>
</dbReference>
<feature type="domain" description="RRM" evidence="5">
    <location>
        <begin position="690"/>
        <end position="762"/>
    </location>
</feature>
<feature type="repeat" description="Pumilio" evidence="3">
    <location>
        <begin position="903"/>
        <end position="940"/>
    </location>
</feature>
<keyword evidence="2" id="KW-0694">RNA-binding</keyword>
<evidence type="ECO:0008006" key="9">
    <source>
        <dbReference type="Google" id="ProtNLM"/>
    </source>
</evidence>
<dbReference type="InterPro" id="IPR033133">
    <property type="entry name" value="PUM-HD"/>
</dbReference>
<dbReference type="SUPFAM" id="SSF54928">
    <property type="entry name" value="RNA-binding domain, RBD"/>
    <property type="match status" value="2"/>
</dbReference>
<dbReference type="PROSITE" id="PS50303">
    <property type="entry name" value="PUM_HD"/>
    <property type="match status" value="1"/>
</dbReference>
<dbReference type="Pfam" id="PF00076">
    <property type="entry name" value="RRM_1"/>
    <property type="match status" value="2"/>
</dbReference>
<dbReference type="Gene3D" id="1.25.10.10">
    <property type="entry name" value="Leucine-rich Repeat Variant"/>
    <property type="match status" value="1"/>
</dbReference>
<dbReference type="PANTHER" id="PTHR47093">
    <property type="entry name" value="PROTEIN JSN1-RELATED"/>
    <property type="match status" value="1"/>
</dbReference>
<evidence type="ECO:0000259" key="5">
    <source>
        <dbReference type="PROSITE" id="PS50102"/>
    </source>
</evidence>
<dbReference type="InterPro" id="IPR001313">
    <property type="entry name" value="Pumilio_RNA-bd_rpt"/>
</dbReference>
<feature type="compositionally biased region" description="Low complexity" evidence="4">
    <location>
        <begin position="27"/>
        <end position="41"/>
    </location>
</feature>
<reference evidence="7 8" key="1">
    <citation type="journal article" date="2018" name="MBio">
        <title>Comparative Genomics Reveals the Core Gene Toolbox for the Fungus-Insect Symbiosis.</title>
        <authorList>
            <person name="Wang Y."/>
            <person name="Stata M."/>
            <person name="Wang W."/>
            <person name="Stajich J.E."/>
            <person name="White M.M."/>
            <person name="Moncalvo J.M."/>
        </authorList>
    </citation>
    <scope>NUCLEOTIDE SEQUENCE [LARGE SCALE GENOMIC DNA]</scope>
    <source>
        <strain evidence="7 8">AUS-77-4</strain>
    </source>
</reference>
<dbReference type="Proteomes" id="UP000245699">
    <property type="component" value="Unassembled WGS sequence"/>
</dbReference>
<feature type="repeat" description="Pumilio" evidence="3">
    <location>
        <begin position="1051"/>
        <end position="1087"/>
    </location>
</feature>
<dbReference type="InterPro" id="IPR000504">
    <property type="entry name" value="RRM_dom"/>
</dbReference>
<dbReference type="InterPro" id="IPR011989">
    <property type="entry name" value="ARM-like"/>
</dbReference>
<accession>A0A2T9Z251</accession>
<dbReference type="InterPro" id="IPR035979">
    <property type="entry name" value="RBD_domain_sf"/>
</dbReference>
<dbReference type="Pfam" id="PF00806">
    <property type="entry name" value="PUF"/>
    <property type="match status" value="3"/>
</dbReference>
<dbReference type="EMBL" id="MBFT01000071">
    <property type="protein sequence ID" value="PVU98651.1"/>
    <property type="molecule type" value="Genomic_DNA"/>
</dbReference>
<feature type="domain" description="PUM-HD" evidence="6">
    <location>
        <begin position="804"/>
        <end position="1158"/>
    </location>
</feature>
<feature type="compositionally biased region" description="Polar residues" evidence="4">
    <location>
        <begin position="221"/>
        <end position="239"/>
    </location>
</feature>
<feature type="domain" description="RRM" evidence="5">
    <location>
        <begin position="603"/>
        <end position="675"/>
    </location>
</feature>
<dbReference type="SMART" id="SM00025">
    <property type="entry name" value="Pumilio"/>
    <property type="match status" value="6"/>
</dbReference>
<evidence type="ECO:0000256" key="2">
    <source>
        <dbReference type="PROSITE-ProRule" id="PRU00176"/>
    </source>
</evidence>
<dbReference type="GO" id="GO:0003723">
    <property type="term" value="F:RNA binding"/>
    <property type="evidence" value="ECO:0007669"/>
    <property type="project" value="UniProtKB-UniRule"/>
</dbReference>
<feature type="compositionally biased region" description="Polar residues" evidence="4">
    <location>
        <begin position="57"/>
        <end position="71"/>
    </location>
</feature>
<dbReference type="SUPFAM" id="SSF48371">
    <property type="entry name" value="ARM repeat"/>
    <property type="match status" value="1"/>
</dbReference>
<comment type="caution">
    <text evidence="7">The sequence shown here is derived from an EMBL/GenBank/DDBJ whole genome shotgun (WGS) entry which is preliminary data.</text>
</comment>
<evidence type="ECO:0000313" key="7">
    <source>
        <dbReference type="EMBL" id="PVU98651.1"/>
    </source>
</evidence>
<evidence type="ECO:0000259" key="6">
    <source>
        <dbReference type="PROSITE" id="PS50303"/>
    </source>
</evidence>
<proteinExistence type="predicted"/>
<evidence type="ECO:0000256" key="4">
    <source>
        <dbReference type="SAM" id="MobiDB-lite"/>
    </source>
</evidence>
<gene>
    <name evidence="7" type="ORF">BB559_001384</name>
</gene>
<name>A0A2T9Z251_9FUNG</name>
<feature type="compositionally biased region" description="Polar residues" evidence="4">
    <location>
        <begin position="170"/>
        <end position="192"/>
    </location>
</feature>
<dbReference type="CDD" id="cd00590">
    <property type="entry name" value="RRM_SF"/>
    <property type="match status" value="1"/>
</dbReference>
<dbReference type="GO" id="GO:0000288">
    <property type="term" value="P:nuclear-transcribed mRNA catabolic process, deadenylation-dependent decay"/>
    <property type="evidence" value="ECO:0007669"/>
    <property type="project" value="TreeGrafter"/>
</dbReference>
<evidence type="ECO:0000256" key="3">
    <source>
        <dbReference type="PROSITE-ProRule" id="PRU00317"/>
    </source>
</evidence>
<dbReference type="InterPro" id="IPR052645">
    <property type="entry name" value="Pumilio_domain_protein"/>
</dbReference>
<keyword evidence="8" id="KW-1185">Reference proteome</keyword>
<evidence type="ECO:0000256" key="1">
    <source>
        <dbReference type="ARBA" id="ARBA00022737"/>
    </source>
</evidence>
<feature type="compositionally biased region" description="Polar residues" evidence="4">
    <location>
        <begin position="78"/>
        <end position="95"/>
    </location>
</feature>
<feature type="compositionally biased region" description="Polar residues" evidence="4">
    <location>
        <begin position="199"/>
        <end position="208"/>
    </location>
</feature>
<keyword evidence="1" id="KW-0677">Repeat</keyword>
<dbReference type="PANTHER" id="PTHR47093:SF1">
    <property type="entry name" value="PROTEIN JSN1-RELATED"/>
    <property type="match status" value="1"/>
</dbReference>
<dbReference type="Gene3D" id="3.30.70.330">
    <property type="match status" value="2"/>
</dbReference>
<feature type="region of interest" description="Disordered" evidence="4">
    <location>
        <begin position="20"/>
        <end position="108"/>
    </location>
</feature>
<evidence type="ECO:0000313" key="8">
    <source>
        <dbReference type="Proteomes" id="UP000245699"/>
    </source>
</evidence>
<dbReference type="OrthoDB" id="2017782at2759"/>
<dbReference type="PROSITE" id="PS50102">
    <property type="entry name" value="RRM"/>
    <property type="match status" value="2"/>
</dbReference>
<organism evidence="7 8">
    <name type="scientific">Furculomyces boomerangus</name>
    <dbReference type="NCBI Taxonomy" id="61424"/>
    <lineage>
        <taxon>Eukaryota</taxon>
        <taxon>Fungi</taxon>
        <taxon>Fungi incertae sedis</taxon>
        <taxon>Zoopagomycota</taxon>
        <taxon>Kickxellomycotina</taxon>
        <taxon>Harpellomycetes</taxon>
        <taxon>Harpellales</taxon>
        <taxon>Harpellaceae</taxon>
        <taxon>Furculomyces</taxon>
    </lineage>
</organism>
<dbReference type="SMART" id="SM00360">
    <property type="entry name" value="RRM"/>
    <property type="match status" value="2"/>
</dbReference>